<comment type="caution">
    <text evidence="2">The sequence shown here is derived from an EMBL/GenBank/DDBJ whole genome shotgun (WGS) entry which is preliminary data.</text>
</comment>
<accession>A0ABQ5CZY3</accession>
<protein>
    <submittedName>
        <fullName evidence="2">Uncharacterized protein</fullName>
    </submittedName>
</protein>
<organism evidence="2 3">
    <name type="scientific">Tanacetum coccineum</name>
    <dbReference type="NCBI Taxonomy" id="301880"/>
    <lineage>
        <taxon>Eukaryota</taxon>
        <taxon>Viridiplantae</taxon>
        <taxon>Streptophyta</taxon>
        <taxon>Embryophyta</taxon>
        <taxon>Tracheophyta</taxon>
        <taxon>Spermatophyta</taxon>
        <taxon>Magnoliopsida</taxon>
        <taxon>eudicotyledons</taxon>
        <taxon>Gunneridae</taxon>
        <taxon>Pentapetalae</taxon>
        <taxon>asterids</taxon>
        <taxon>campanulids</taxon>
        <taxon>Asterales</taxon>
        <taxon>Asteraceae</taxon>
        <taxon>Asteroideae</taxon>
        <taxon>Anthemideae</taxon>
        <taxon>Anthemidinae</taxon>
        <taxon>Tanacetum</taxon>
    </lineage>
</organism>
<feature type="compositionally biased region" description="Basic and acidic residues" evidence="1">
    <location>
        <begin position="22"/>
        <end position="58"/>
    </location>
</feature>
<evidence type="ECO:0000313" key="2">
    <source>
        <dbReference type="EMBL" id="GJT32157.1"/>
    </source>
</evidence>
<dbReference type="Proteomes" id="UP001151760">
    <property type="component" value="Unassembled WGS sequence"/>
</dbReference>
<sequence>MMVNDGTKSDPSLEEQQGKCSNQRDDTKNEDVKISKDASEIDKVVARASNDKDNTTEECVTNKDNKALKEANDLLTKELKKYKEQLYHATSLHDENVHACVYDSEETFDDAEKSRLKIQEIQKYENFQELKIKPIDYMRRKRFKKTIL</sequence>
<proteinExistence type="predicted"/>
<evidence type="ECO:0000256" key="1">
    <source>
        <dbReference type="SAM" id="MobiDB-lite"/>
    </source>
</evidence>
<evidence type="ECO:0000313" key="3">
    <source>
        <dbReference type="Proteomes" id="UP001151760"/>
    </source>
</evidence>
<reference evidence="2" key="2">
    <citation type="submission" date="2022-01" db="EMBL/GenBank/DDBJ databases">
        <authorList>
            <person name="Yamashiro T."/>
            <person name="Shiraishi A."/>
            <person name="Satake H."/>
            <person name="Nakayama K."/>
        </authorList>
    </citation>
    <scope>NUCLEOTIDE SEQUENCE</scope>
</reference>
<keyword evidence="3" id="KW-1185">Reference proteome</keyword>
<feature type="region of interest" description="Disordered" evidence="1">
    <location>
        <begin position="1"/>
        <end position="58"/>
    </location>
</feature>
<gene>
    <name evidence="2" type="ORF">Tco_0922576</name>
</gene>
<dbReference type="EMBL" id="BQNB010014767">
    <property type="protein sequence ID" value="GJT32157.1"/>
    <property type="molecule type" value="Genomic_DNA"/>
</dbReference>
<name>A0ABQ5CZY3_9ASTR</name>
<reference evidence="2" key="1">
    <citation type="journal article" date="2022" name="Int. J. Mol. Sci.">
        <title>Draft Genome of Tanacetum Coccineum: Genomic Comparison of Closely Related Tanacetum-Family Plants.</title>
        <authorList>
            <person name="Yamashiro T."/>
            <person name="Shiraishi A."/>
            <person name="Nakayama K."/>
            <person name="Satake H."/>
        </authorList>
    </citation>
    <scope>NUCLEOTIDE SEQUENCE</scope>
</reference>